<dbReference type="SUPFAM" id="SSF55248">
    <property type="entry name" value="PCD-like"/>
    <property type="match status" value="1"/>
</dbReference>
<accession>A0A8H8QX52</accession>
<dbReference type="CDD" id="cd00488">
    <property type="entry name" value="PCD_DCoH"/>
    <property type="match status" value="1"/>
</dbReference>
<evidence type="ECO:0000256" key="5">
    <source>
        <dbReference type="ARBA" id="ARBA00030497"/>
    </source>
</evidence>
<comment type="caution">
    <text evidence="6">The sequence shown here is derived from an EMBL/GenBank/DDBJ whole genome shotgun (WGS) entry which is preliminary data.</text>
</comment>
<dbReference type="Gene3D" id="3.30.1360.20">
    <property type="entry name" value="Transcriptional coactivator/pterin dehydratase"/>
    <property type="match status" value="1"/>
</dbReference>
<sequence length="176" mass="19804">MRLSSPLPLKSFLKPKSKMSTSMSISSTSAIPTPIQPIFSSTYSQFQGTQELSTLLKPNGKWRLVENGRGIERRVRFRGFKKCWEFMDTVASECVVQKHHPEWSNVYNTTFIRWTTHSPPGLSEKDVLMARYCDEIAGKCGEVEDVGVDVLEESEVGRELVDRVGVEAGDCCVPKK</sequence>
<dbReference type="EC" id="4.2.1.96" evidence="3"/>
<reference evidence="6 7" key="1">
    <citation type="submission" date="2018-05" db="EMBL/GenBank/DDBJ databases">
        <title>Genome sequencing and assembly of the regulated plant pathogen Lachnellula willkommii and related sister species for the development of diagnostic species identification markers.</title>
        <authorList>
            <person name="Giroux E."/>
            <person name="Bilodeau G."/>
        </authorList>
    </citation>
    <scope>NUCLEOTIDE SEQUENCE [LARGE SCALE GENOMIC DNA]</scope>
    <source>
        <strain evidence="6 7">CBS 185.66</strain>
    </source>
</reference>
<evidence type="ECO:0000313" key="6">
    <source>
        <dbReference type="EMBL" id="TVY24467.1"/>
    </source>
</evidence>
<dbReference type="OrthoDB" id="277398at2759"/>
<evidence type="ECO:0000256" key="2">
    <source>
        <dbReference type="ARBA" id="ARBA00006472"/>
    </source>
</evidence>
<proteinExistence type="inferred from homology"/>
<comment type="catalytic activity">
    <reaction evidence="1">
        <text>(4aS,6R)-4a-hydroxy-L-erythro-5,6,7,8-tetrahydrobiopterin = (6R)-L-erythro-6,7-dihydrobiopterin + H2O</text>
        <dbReference type="Rhea" id="RHEA:11920"/>
        <dbReference type="ChEBI" id="CHEBI:15377"/>
        <dbReference type="ChEBI" id="CHEBI:15642"/>
        <dbReference type="ChEBI" id="CHEBI:43120"/>
        <dbReference type="EC" id="4.2.1.96"/>
    </reaction>
</comment>
<dbReference type="GO" id="GO:0008124">
    <property type="term" value="F:4-alpha-hydroxytetrahydrobiopterin dehydratase activity"/>
    <property type="evidence" value="ECO:0007669"/>
    <property type="project" value="UniProtKB-EC"/>
</dbReference>
<dbReference type="PANTHER" id="PTHR12599">
    <property type="entry name" value="PTERIN-4-ALPHA-CARBINOLAMINE DEHYDRATASE"/>
    <property type="match status" value="1"/>
</dbReference>
<dbReference type="PANTHER" id="PTHR12599:SF0">
    <property type="entry name" value="PTERIN-4-ALPHA-CARBINOLAMINE DEHYDRATASE"/>
    <property type="match status" value="1"/>
</dbReference>
<dbReference type="InterPro" id="IPR036428">
    <property type="entry name" value="PCD_sf"/>
</dbReference>
<dbReference type="EMBL" id="QGMH01000129">
    <property type="protein sequence ID" value="TVY24467.1"/>
    <property type="molecule type" value="Genomic_DNA"/>
</dbReference>
<dbReference type="InterPro" id="IPR001533">
    <property type="entry name" value="Pterin_deHydtase"/>
</dbReference>
<dbReference type="RefSeq" id="XP_031003255.1">
    <property type="nucleotide sequence ID" value="XM_031152178.1"/>
</dbReference>
<dbReference type="GeneID" id="41987446"/>
<keyword evidence="7" id="KW-1185">Reference proteome</keyword>
<dbReference type="Proteomes" id="UP000431533">
    <property type="component" value="Unassembled WGS sequence"/>
</dbReference>
<evidence type="ECO:0000256" key="3">
    <source>
        <dbReference type="ARBA" id="ARBA00013252"/>
    </source>
</evidence>
<dbReference type="GO" id="GO:0006729">
    <property type="term" value="P:tetrahydrobiopterin biosynthetic process"/>
    <property type="evidence" value="ECO:0007669"/>
    <property type="project" value="InterPro"/>
</dbReference>
<protein>
    <recommendedName>
        <fullName evidence="3">4a-hydroxytetrahydrobiopterin dehydratase</fullName>
        <ecNumber evidence="3">4.2.1.96</ecNumber>
    </recommendedName>
    <alternativeName>
        <fullName evidence="5">4-alpha-hydroxy-tetrahydropterin dehydratase</fullName>
    </alternativeName>
</protein>
<comment type="similarity">
    <text evidence="2">Belongs to the pterin-4-alpha-carbinolamine dehydratase family.</text>
</comment>
<feature type="non-terminal residue" evidence="6">
    <location>
        <position position="1"/>
    </location>
</feature>
<gene>
    <name evidence="6" type="ORF">LHYA1_G007248</name>
</gene>
<name>A0A8H8QX52_9HELO</name>
<keyword evidence="4" id="KW-0456">Lyase</keyword>
<evidence type="ECO:0000256" key="1">
    <source>
        <dbReference type="ARBA" id="ARBA00001554"/>
    </source>
</evidence>
<evidence type="ECO:0000313" key="7">
    <source>
        <dbReference type="Proteomes" id="UP000431533"/>
    </source>
</evidence>
<organism evidence="6 7">
    <name type="scientific">Lachnellula hyalina</name>
    <dbReference type="NCBI Taxonomy" id="1316788"/>
    <lineage>
        <taxon>Eukaryota</taxon>
        <taxon>Fungi</taxon>
        <taxon>Dikarya</taxon>
        <taxon>Ascomycota</taxon>
        <taxon>Pezizomycotina</taxon>
        <taxon>Leotiomycetes</taxon>
        <taxon>Helotiales</taxon>
        <taxon>Lachnaceae</taxon>
        <taxon>Lachnellula</taxon>
    </lineage>
</organism>
<evidence type="ECO:0000256" key="4">
    <source>
        <dbReference type="ARBA" id="ARBA00023239"/>
    </source>
</evidence>
<dbReference type="Pfam" id="PF01329">
    <property type="entry name" value="Pterin_4a"/>
    <property type="match status" value="1"/>
</dbReference>
<dbReference type="AlphaFoldDB" id="A0A8H8QX52"/>